<evidence type="ECO:0000313" key="3">
    <source>
        <dbReference type="EMBL" id="KAF2840123.1"/>
    </source>
</evidence>
<sequence>MRSRLPFTPILLLSFSILAVALPTFTEGKSTAHSIVSRQAGPANDIELTGFEGCDEASRQAIEDAWDSMLEIADSVKGNVRFSGYAERDFLGHESLNYNYQSYLKTILEQASTFRKGDEFVRPINVRCDDFLNRGAIDPVEDCPAGTRRADYRKCRSRCWRAYSADGRTTFSAGARVYTNSQLGSSAPLATINFCPGFFSIPTCESTIQKYGTSTNNFDRLEMWNYQCKGYAVLHELFHIREFTQRLSPESNEVLDRTIRVREPGGQFITKQAYSPVFTKVLAHWTQNTGYWVSTNADNLAQYSLAKYVESRIGEYPRHPVVFNTDFEQRHPTRFARSLSQRQSEEIPPFTEDGTAVAITDLNVLASALMVTPEEALTLYDATELGCSDANTETSCVDAATNPPIDLDATADDSWNIPDATEDGPPRAAEPTASPTPSPSLTCNGLSNNKYIAQADLAVDILDFCGQAAAQGVQDVDSGSIDRTYHQGTPSEVHVAIDWPSGSSWTPNQDECISWMNHVSDDCDGNDPNNPMNWKGGGTIQLGEVTYRISPVAPRHPFPKAVGGHIECSGLKFWLSGNGWANIDWGKRIFDEFNGCLGSGYDFSYGLGDDGREWTATGWMGPGQGNCVHNAILTAGGPDIYCS</sequence>
<dbReference type="OrthoDB" id="3779999at2759"/>
<gene>
    <name evidence="3" type="ORF">M501DRAFT_1015201</name>
</gene>
<feature type="region of interest" description="Disordered" evidence="1">
    <location>
        <begin position="404"/>
        <end position="439"/>
    </location>
</feature>
<evidence type="ECO:0000256" key="1">
    <source>
        <dbReference type="SAM" id="MobiDB-lite"/>
    </source>
</evidence>
<feature type="chain" id="PRO_5040321185" description="Lysine-specific metallo-endopeptidase domain-containing protein" evidence="2">
    <location>
        <begin position="22"/>
        <end position="643"/>
    </location>
</feature>
<keyword evidence="4" id="KW-1185">Reference proteome</keyword>
<dbReference type="InterPro" id="IPR024079">
    <property type="entry name" value="MetalloPept_cat_dom_sf"/>
</dbReference>
<evidence type="ECO:0000256" key="2">
    <source>
        <dbReference type="SAM" id="SignalP"/>
    </source>
</evidence>
<dbReference type="AlphaFoldDB" id="A0A9P4SEG4"/>
<protein>
    <recommendedName>
        <fullName evidence="5">Lysine-specific metallo-endopeptidase domain-containing protein</fullName>
    </recommendedName>
</protein>
<dbReference type="Proteomes" id="UP000799429">
    <property type="component" value="Unassembled WGS sequence"/>
</dbReference>
<name>A0A9P4SEG4_9PEZI</name>
<feature type="compositionally biased region" description="Low complexity" evidence="1">
    <location>
        <begin position="426"/>
        <end position="439"/>
    </location>
</feature>
<evidence type="ECO:0008006" key="5">
    <source>
        <dbReference type="Google" id="ProtNLM"/>
    </source>
</evidence>
<dbReference type="GO" id="GO:0008237">
    <property type="term" value="F:metallopeptidase activity"/>
    <property type="evidence" value="ECO:0007669"/>
    <property type="project" value="InterPro"/>
</dbReference>
<comment type="caution">
    <text evidence="3">The sequence shown here is derived from an EMBL/GenBank/DDBJ whole genome shotgun (WGS) entry which is preliminary data.</text>
</comment>
<feature type="signal peptide" evidence="2">
    <location>
        <begin position="1"/>
        <end position="21"/>
    </location>
</feature>
<dbReference type="Pfam" id="PF18647">
    <property type="entry name" value="Fungal_lectin_2"/>
    <property type="match status" value="1"/>
</dbReference>
<organism evidence="3 4">
    <name type="scientific">Patellaria atrata CBS 101060</name>
    <dbReference type="NCBI Taxonomy" id="1346257"/>
    <lineage>
        <taxon>Eukaryota</taxon>
        <taxon>Fungi</taxon>
        <taxon>Dikarya</taxon>
        <taxon>Ascomycota</taxon>
        <taxon>Pezizomycotina</taxon>
        <taxon>Dothideomycetes</taxon>
        <taxon>Dothideomycetes incertae sedis</taxon>
        <taxon>Patellariales</taxon>
        <taxon>Patellariaceae</taxon>
        <taxon>Patellaria</taxon>
    </lineage>
</organism>
<accession>A0A9P4SEG4</accession>
<dbReference type="Gene3D" id="3.40.390.10">
    <property type="entry name" value="Collagenase (Catalytic Domain)"/>
    <property type="match status" value="1"/>
</dbReference>
<reference evidence="3" key="1">
    <citation type="journal article" date="2020" name="Stud. Mycol.">
        <title>101 Dothideomycetes genomes: a test case for predicting lifestyles and emergence of pathogens.</title>
        <authorList>
            <person name="Haridas S."/>
            <person name="Albert R."/>
            <person name="Binder M."/>
            <person name="Bloem J."/>
            <person name="Labutti K."/>
            <person name="Salamov A."/>
            <person name="Andreopoulos B."/>
            <person name="Baker S."/>
            <person name="Barry K."/>
            <person name="Bills G."/>
            <person name="Bluhm B."/>
            <person name="Cannon C."/>
            <person name="Castanera R."/>
            <person name="Culley D."/>
            <person name="Daum C."/>
            <person name="Ezra D."/>
            <person name="Gonzalez J."/>
            <person name="Henrissat B."/>
            <person name="Kuo A."/>
            <person name="Liang C."/>
            <person name="Lipzen A."/>
            <person name="Lutzoni F."/>
            <person name="Magnuson J."/>
            <person name="Mondo S."/>
            <person name="Nolan M."/>
            <person name="Ohm R."/>
            <person name="Pangilinan J."/>
            <person name="Park H.-J."/>
            <person name="Ramirez L."/>
            <person name="Alfaro M."/>
            <person name="Sun H."/>
            <person name="Tritt A."/>
            <person name="Yoshinaga Y."/>
            <person name="Zwiers L.-H."/>
            <person name="Turgeon B."/>
            <person name="Goodwin S."/>
            <person name="Spatafora J."/>
            <person name="Crous P."/>
            <person name="Grigoriev I."/>
        </authorList>
    </citation>
    <scope>NUCLEOTIDE SEQUENCE</scope>
    <source>
        <strain evidence="3">CBS 101060</strain>
    </source>
</reference>
<proteinExistence type="predicted"/>
<dbReference type="EMBL" id="MU006093">
    <property type="protein sequence ID" value="KAF2840123.1"/>
    <property type="molecule type" value="Genomic_DNA"/>
</dbReference>
<keyword evidence="2" id="KW-0732">Signal</keyword>
<evidence type="ECO:0000313" key="4">
    <source>
        <dbReference type="Proteomes" id="UP000799429"/>
    </source>
</evidence>